<dbReference type="PATRIC" id="fig|1513271.3.peg.2265"/>
<dbReference type="OrthoDB" id="9762536at2"/>
<dbReference type="SMART" id="SM00116">
    <property type="entry name" value="CBS"/>
    <property type="match status" value="2"/>
</dbReference>
<comment type="pathway">
    <text evidence="7">Carbohydrate biosynthesis; 3-deoxy-D-manno-octulosonate biosynthesis; 3-deoxy-D-manno-octulosonate from D-ribulose 5-phosphate: step 1/3.</text>
</comment>
<dbReference type="InterPro" id="IPR035474">
    <property type="entry name" value="SIS_Kpsf"/>
</dbReference>
<sequence length="324" mass="34381">MTQSVDFTLSAKKVFATEIQAVEKLNESLDASFNQACQLLLNCTGKIVVIGIGKSGHIGRKIAATLASTGSPAFFVHPAEACHGDLGMISEQDIILTLSNSGESTEILTIVPVIKRIGAKLISITSNPESNIAQYSDIHIKVAVDKEACPLGLAPTASTTAALVMGDAIAVSLLEARKFSAQDFAVSHPLGNLGRKLLLKVSDLMHAGDKVPIIQQTANIADTLIEISNKGMGFVSVVDDNNTLVGIFTDGDLRRVLTKKVDIHDTEIKAVMTKGATTIEPNLLAAEALQLMESKKINALVVLDKNQQPVGAINMHDLLNAKIL</sequence>
<evidence type="ECO:0000313" key="15">
    <source>
        <dbReference type="Proteomes" id="UP000037600"/>
    </source>
</evidence>
<reference evidence="14 15" key="1">
    <citation type="submission" date="2015-04" db="EMBL/GenBank/DDBJ databases">
        <title>Draft Genome Sequence of the Novel Agar-Digesting Marine Bacterium Q1.</title>
        <authorList>
            <person name="Li Y."/>
            <person name="Li D."/>
            <person name="Chen G."/>
            <person name="Du Z."/>
        </authorList>
    </citation>
    <scope>NUCLEOTIDE SEQUENCE [LARGE SCALE GENOMIC DNA]</scope>
    <source>
        <strain evidence="14 15">Q1</strain>
    </source>
</reference>
<dbReference type="RefSeq" id="WP_048692508.1">
    <property type="nucleotide sequence ID" value="NZ_KQ130491.1"/>
</dbReference>
<dbReference type="AlphaFoldDB" id="A0A0J8GUR6"/>
<dbReference type="GO" id="GO:0019146">
    <property type="term" value="F:arabinose-5-phosphate isomerase activity"/>
    <property type="evidence" value="ECO:0007669"/>
    <property type="project" value="UniProtKB-EC"/>
</dbReference>
<dbReference type="InterPro" id="IPR046342">
    <property type="entry name" value="CBS_dom_sf"/>
</dbReference>
<evidence type="ECO:0000259" key="13">
    <source>
        <dbReference type="PROSITE" id="PS51464"/>
    </source>
</evidence>
<dbReference type="InterPro" id="IPR050986">
    <property type="entry name" value="GutQ/KpsF_isomerases"/>
</dbReference>
<dbReference type="InterPro" id="IPR000644">
    <property type="entry name" value="CBS_dom"/>
</dbReference>
<evidence type="ECO:0000256" key="6">
    <source>
        <dbReference type="ARBA" id="ARBA00023235"/>
    </source>
</evidence>
<feature type="domain" description="CBS" evidence="12">
    <location>
        <begin position="205"/>
        <end position="263"/>
    </location>
</feature>
<feature type="site" description="Catalytically relevant" evidence="10">
    <location>
        <position position="106"/>
    </location>
</feature>
<dbReference type="GO" id="GO:0046872">
    <property type="term" value="F:metal ion binding"/>
    <property type="evidence" value="ECO:0007669"/>
    <property type="project" value="UniProtKB-KW"/>
</dbReference>
<dbReference type="PANTHER" id="PTHR42745:SF1">
    <property type="entry name" value="ARABINOSE 5-PHOSPHATE ISOMERASE KDSD"/>
    <property type="match status" value="1"/>
</dbReference>
<dbReference type="PIRSF" id="PIRSF004692">
    <property type="entry name" value="KdsD_KpsF"/>
    <property type="match status" value="1"/>
</dbReference>
<comment type="similarity">
    <text evidence="2 8">Belongs to the SIS family. GutQ/KpsF subfamily.</text>
</comment>
<dbReference type="Pfam" id="PF00571">
    <property type="entry name" value="CBS"/>
    <property type="match status" value="2"/>
</dbReference>
<dbReference type="EC" id="5.3.1.13" evidence="8"/>
<evidence type="ECO:0000256" key="3">
    <source>
        <dbReference type="ARBA" id="ARBA00011881"/>
    </source>
</evidence>
<dbReference type="Pfam" id="PF01380">
    <property type="entry name" value="SIS"/>
    <property type="match status" value="1"/>
</dbReference>
<evidence type="ECO:0000256" key="4">
    <source>
        <dbReference type="ARBA" id="ARBA00022737"/>
    </source>
</evidence>
<dbReference type="PROSITE" id="PS51464">
    <property type="entry name" value="SIS"/>
    <property type="match status" value="1"/>
</dbReference>
<keyword evidence="9" id="KW-0862">Zinc</keyword>
<keyword evidence="5 11" id="KW-0129">CBS domain</keyword>
<dbReference type="InterPro" id="IPR004800">
    <property type="entry name" value="KdsD/KpsF-type"/>
</dbReference>
<dbReference type="STRING" id="1513271.XM47_11115"/>
<evidence type="ECO:0000259" key="12">
    <source>
        <dbReference type="PROSITE" id="PS51371"/>
    </source>
</evidence>
<dbReference type="NCBIfam" id="TIGR00393">
    <property type="entry name" value="kpsF"/>
    <property type="match status" value="1"/>
</dbReference>
<dbReference type="GO" id="GO:0005975">
    <property type="term" value="P:carbohydrate metabolic process"/>
    <property type="evidence" value="ECO:0007669"/>
    <property type="project" value="InterPro"/>
</dbReference>
<evidence type="ECO:0000256" key="7">
    <source>
        <dbReference type="ARBA" id="ARBA00060658"/>
    </source>
</evidence>
<dbReference type="Gene3D" id="3.40.50.10490">
    <property type="entry name" value="Glucose-6-phosphate isomerase like protein, domain 1"/>
    <property type="match status" value="1"/>
</dbReference>
<dbReference type="Proteomes" id="UP000037600">
    <property type="component" value="Unassembled WGS sequence"/>
</dbReference>
<evidence type="ECO:0000313" key="14">
    <source>
        <dbReference type="EMBL" id="KMT65024.1"/>
    </source>
</evidence>
<keyword evidence="15" id="KW-1185">Reference proteome</keyword>
<feature type="domain" description="CBS" evidence="12">
    <location>
        <begin position="272"/>
        <end position="324"/>
    </location>
</feature>
<evidence type="ECO:0000256" key="2">
    <source>
        <dbReference type="ARBA" id="ARBA00008165"/>
    </source>
</evidence>
<feature type="binding site" evidence="9">
    <location>
        <position position="77"/>
    </location>
    <ligand>
        <name>Zn(2+)</name>
        <dbReference type="ChEBI" id="CHEBI:29105"/>
    </ligand>
</feature>
<evidence type="ECO:0000256" key="8">
    <source>
        <dbReference type="PIRNR" id="PIRNR004692"/>
    </source>
</evidence>
<dbReference type="InterPro" id="IPR001347">
    <property type="entry name" value="SIS_dom"/>
</dbReference>
<comment type="pathway">
    <text evidence="1">Bacterial outer membrane biogenesis; lipopolysaccharide biosynthesis.</text>
</comment>
<gene>
    <name evidence="14" type="ORF">XM47_11115</name>
</gene>
<dbReference type="FunFam" id="3.40.50.10490:FF:000011">
    <property type="entry name" value="Arabinose 5-phosphate isomerase"/>
    <property type="match status" value="1"/>
</dbReference>
<dbReference type="CDD" id="cd04604">
    <property type="entry name" value="CBS_pair_SIS_assoc"/>
    <property type="match status" value="1"/>
</dbReference>
<dbReference type="SUPFAM" id="SSF53697">
    <property type="entry name" value="SIS domain"/>
    <property type="match status" value="1"/>
</dbReference>
<protein>
    <recommendedName>
        <fullName evidence="8">Arabinose 5-phosphate isomerase</fullName>
        <shortName evidence="8">API</shortName>
        <ecNumber evidence="8">5.3.1.13</ecNumber>
    </recommendedName>
</protein>
<evidence type="ECO:0000256" key="9">
    <source>
        <dbReference type="PIRSR" id="PIRSR004692-2"/>
    </source>
</evidence>
<feature type="domain" description="SIS" evidence="13">
    <location>
        <begin position="36"/>
        <end position="179"/>
    </location>
</feature>
<dbReference type="CDD" id="cd05014">
    <property type="entry name" value="SIS_Kpsf"/>
    <property type="match status" value="1"/>
</dbReference>
<comment type="catalytic activity">
    <reaction evidence="8">
        <text>D-arabinose 5-phosphate = D-ribulose 5-phosphate</text>
        <dbReference type="Rhea" id="RHEA:23104"/>
        <dbReference type="ChEBI" id="CHEBI:57693"/>
        <dbReference type="ChEBI" id="CHEBI:58121"/>
        <dbReference type="EC" id="5.3.1.13"/>
    </reaction>
</comment>
<feature type="site" description="Catalytically relevant" evidence="10">
    <location>
        <position position="188"/>
    </location>
</feature>
<keyword evidence="4" id="KW-0677">Repeat</keyword>
<comment type="caution">
    <text evidence="14">The sequence shown here is derived from an EMBL/GenBank/DDBJ whole genome shotgun (WGS) entry which is preliminary data.</text>
</comment>
<dbReference type="GO" id="GO:1901135">
    <property type="term" value="P:carbohydrate derivative metabolic process"/>
    <property type="evidence" value="ECO:0007669"/>
    <property type="project" value="InterPro"/>
</dbReference>
<proteinExistence type="inferred from homology"/>
<dbReference type="InterPro" id="IPR046348">
    <property type="entry name" value="SIS_dom_sf"/>
</dbReference>
<feature type="site" description="Catalytically relevant" evidence="10">
    <location>
        <position position="54"/>
    </location>
</feature>
<dbReference type="Gene3D" id="3.10.580.10">
    <property type="entry name" value="CBS-domain"/>
    <property type="match status" value="1"/>
</dbReference>
<dbReference type="EMBL" id="LAZL01000016">
    <property type="protein sequence ID" value="KMT65024.1"/>
    <property type="molecule type" value="Genomic_DNA"/>
</dbReference>
<evidence type="ECO:0000256" key="11">
    <source>
        <dbReference type="PROSITE-ProRule" id="PRU00703"/>
    </source>
</evidence>
<dbReference type="FunFam" id="3.10.580.10:FF:000007">
    <property type="entry name" value="Arabinose 5-phosphate isomerase"/>
    <property type="match status" value="1"/>
</dbReference>
<organism evidence="14 15">
    <name type="scientific">Catenovulum maritimum</name>
    <dbReference type="NCBI Taxonomy" id="1513271"/>
    <lineage>
        <taxon>Bacteria</taxon>
        <taxon>Pseudomonadati</taxon>
        <taxon>Pseudomonadota</taxon>
        <taxon>Gammaproteobacteria</taxon>
        <taxon>Alteromonadales</taxon>
        <taxon>Alteromonadaceae</taxon>
        <taxon>Catenovulum</taxon>
    </lineage>
</organism>
<evidence type="ECO:0000256" key="10">
    <source>
        <dbReference type="PIRSR" id="PIRSR004692-3"/>
    </source>
</evidence>
<evidence type="ECO:0000256" key="1">
    <source>
        <dbReference type="ARBA" id="ARBA00004756"/>
    </source>
</evidence>
<dbReference type="PANTHER" id="PTHR42745">
    <property type="match status" value="1"/>
</dbReference>
<keyword evidence="6 8" id="KW-0413">Isomerase</keyword>
<comment type="subunit">
    <text evidence="3">Homotetramer.</text>
</comment>
<dbReference type="PROSITE" id="PS51371">
    <property type="entry name" value="CBS"/>
    <property type="match status" value="2"/>
</dbReference>
<dbReference type="GO" id="GO:0097367">
    <property type="term" value="F:carbohydrate derivative binding"/>
    <property type="evidence" value="ECO:0007669"/>
    <property type="project" value="InterPro"/>
</dbReference>
<evidence type="ECO:0000256" key="5">
    <source>
        <dbReference type="ARBA" id="ARBA00023122"/>
    </source>
</evidence>
<accession>A0A0J8GUR6</accession>
<name>A0A0J8GUR6_9ALTE</name>
<keyword evidence="9" id="KW-0479">Metal-binding</keyword>
<feature type="site" description="Catalytically relevant" evidence="10">
    <location>
        <position position="147"/>
    </location>
</feature>